<evidence type="ECO:0000313" key="1">
    <source>
        <dbReference type="EMBL" id="ABK78163.1"/>
    </source>
</evidence>
<gene>
    <name evidence="1" type="ordered locus">CENSYa_1541</name>
</gene>
<dbReference type="EnsemblBacteria" id="ABK78163">
    <property type="protein sequence ID" value="ABK78163"/>
    <property type="gene ID" value="CENSYa_1541"/>
</dbReference>
<accession>A0RXU6</accession>
<dbReference type="HOGENOM" id="CLU_2820623_0_0_2"/>
<dbReference type="AlphaFoldDB" id="A0RXU6"/>
<name>A0RXU6_CENSY</name>
<dbReference type="KEGG" id="csy:CENSYa_1541"/>
<dbReference type="Proteomes" id="UP000000758">
    <property type="component" value="Chromosome"/>
</dbReference>
<protein>
    <submittedName>
        <fullName evidence="1">Uncharacterized protein</fullName>
    </submittedName>
</protein>
<organism evidence="1 2">
    <name type="scientific">Cenarchaeum symbiosum (strain A)</name>
    <dbReference type="NCBI Taxonomy" id="414004"/>
    <lineage>
        <taxon>Archaea</taxon>
        <taxon>Nitrososphaerota</taxon>
        <taxon>Candidatus Cenarchaeales</taxon>
        <taxon>Candidatus Cenarchaeaceae</taxon>
        <taxon>Candidatus Cenarchaeum</taxon>
    </lineage>
</organism>
<proteinExistence type="predicted"/>
<keyword evidence="2" id="KW-1185">Reference proteome</keyword>
<evidence type="ECO:0000313" key="2">
    <source>
        <dbReference type="Proteomes" id="UP000000758"/>
    </source>
</evidence>
<dbReference type="STRING" id="414004.CENSYa_1541"/>
<dbReference type="PROSITE" id="PS51257">
    <property type="entry name" value="PROKAR_LIPOPROTEIN"/>
    <property type="match status" value="1"/>
</dbReference>
<sequence length="66" mass="6936">MKVGGLCKSPTNLPCLGASCPLQQKRPPGMRCTVLGDTRVHRDCGCDQGYSGPEIIFINGPCMVGA</sequence>
<dbReference type="EMBL" id="DP000238">
    <property type="protein sequence ID" value="ABK78163.1"/>
    <property type="molecule type" value="Genomic_DNA"/>
</dbReference>
<reference evidence="1 2" key="1">
    <citation type="journal article" date="2006" name="Proc. Natl. Acad. Sci. U.S.A.">
        <title>Genomic analysis of the uncultivated marine crenarchaeote Cenarchaeum symbiosum.</title>
        <authorList>
            <person name="Hallam S.J."/>
            <person name="Konstantinidis K.T."/>
            <person name="Putnam N."/>
            <person name="Schleper C."/>
            <person name="Watanabe Y."/>
            <person name="Sugahara J."/>
            <person name="Preston C."/>
            <person name="de la Torre J."/>
            <person name="Richardson P.M."/>
            <person name="DeLong E.F."/>
        </authorList>
    </citation>
    <scope>NUCLEOTIDE SEQUENCE [LARGE SCALE GENOMIC DNA]</scope>
    <source>
        <strain evidence="2">A</strain>
    </source>
</reference>